<feature type="binding site" evidence="2">
    <location>
        <position position="79"/>
    </location>
    <ligand>
        <name>7-chloro-L-tryptophan</name>
        <dbReference type="ChEBI" id="CHEBI:58713"/>
    </ligand>
</feature>
<feature type="binding site" evidence="2">
    <location>
        <position position="345"/>
    </location>
    <ligand>
        <name>L-tryptophan</name>
        <dbReference type="ChEBI" id="CHEBI:57912"/>
    </ligand>
</feature>
<feature type="binding site" evidence="2">
    <location>
        <begin position="15"/>
        <end position="18"/>
    </location>
    <ligand>
        <name>FAD</name>
        <dbReference type="ChEBI" id="CHEBI:57692"/>
    </ligand>
</feature>
<dbReference type="PANTHER" id="PTHR43747:SF4">
    <property type="entry name" value="FLAVIN-DEPENDENT TRYPTOPHAN HALOGENASE"/>
    <property type="match status" value="1"/>
</dbReference>
<dbReference type="Gene3D" id="3.50.50.60">
    <property type="entry name" value="FAD/NAD(P)-binding domain"/>
    <property type="match status" value="1"/>
</dbReference>
<dbReference type="SUPFAM" id="SSF51905">
    <property type="entry name" value="FAD/NAD(P)-binding domain"/>
    <property type="match status" value="1"/>
</dbReference>
<feature type="binding site" evidence="2">
    <location>
        <position position="349"/>
    </location>
    <ligand>
        <name>FAD</name>
        <dbReference type="ChEBI" id="CHEBI:57692"/>
    </ligand>
</feature>
<protein>
    <submittedName>
        <fullName evidence="3">Tryptophan 7-halogenase</fullName>
    </submittedName>
</protein>
<keyword evidence="2" id="KW-0547">Nucleotide-binding</keyword>
<dbReference type="AlphaFoldDB" id="A0A853ICZ5"/>
<dbReference type="GO" id="GO:0000166">
    <property type="term" value="F:nucleotide binding"/>
    <property type="evidence" value="ECO:0007669"/>
    <property type="project" value="UniProtKB-KW"/>
</dbReference>
<keyword evidence="4" id="KW-1185">Reference proteome</keyword>
<dbReference type="InterPro" id="IPR050816">
    <property type="entry name" value="Flavin-dep_Halogenase_NPB"/>
</dbReference>
<dbReference type="InterPro" id="IPR036188">
    <property type="entry name" value="FAD/NAD-bd_sf"/>
</dbReference>
<dbReference type="PIRSF" id="PIRSF011396">
    <property type="entry name" value="Trp_halogenase"/>
    <property type="match status" value="1"/>
</dbReference>
<dbReference type="InterPro" id="IPR033856">
    <property type="entry name" value="Trp_halogen"/>
</dbReference>
<dbReference type="GO" id="GO:0004497">
    <property type="term" value="F:monooxygenase activity"/>
    <property type="evidence" value="ECO:0007669"/>
    <property type="project" value="InterPro"/>
</dbReference>
<feature type="active site" evidence="1">
    <location>
        <position position="79"/>
    </location>
</feature>
<comment type="caution">
    <text evidence="3">The sequence shown here is derived from an EMBL/GenBank/DDBJ whole genome shotgun (WGS) entry which is preliminary data.</text>
</comment>
<feature type="binding site" evidence="2">
    <location>
        <position position="336"/>
    </location>
    <ligand>
        <name>FAD</name>
        <dbReference type="ChEBI" id="CHEBI:57692"/>
    </ligand>
</feature>
<organism evidence="3 4">
    <name type="scientific">Spartinivicinus marinus</name>
    <dbReference type="NCBI Taxonomy" id="2994442"/>
    <lineage>
        <taxon>Bacteria</taxon>
        <taxon>Pseudomonadati</taxon>
        <taxon>Pseudomonadota</taxon>
        <taxon>Gammaproteobacteria</taxon>
        <taxon>Oceanospirillales</taxon>
        <taxon>Zooshikellaceae</taxon>
        <taxon>Spartinivicinus</taxon>
    </lineage>
</organism>
<dbReference type="PANTHER" id="PTHR43747">
    <property type="entry name" value="FAD-BINDING PROTEIN"/>
    <property type="match status" value="1"/>
</dbReference>
<keyword evidence="2" id="KW-0274">FAD</keyword>
<proteinExistence type="predicted"/>
<keyword evidence="2" id="KW-0285">Flavoprotein</keyword>
<evidence type="ECO:0000313" key="4">
    <source>
        <dbReference type="Proteomes" id="UP000569732"/>
    </source>
</evidence>
<evidence type="ECO:0000256" key="2">
    <source>
        <dbReference type="PIRSR" id="PIRSR011396-2"/>
    </source>
</evidence>
<evidence type="ECO:0000313" key="3">
    <source>
        <dbReference type="EMBL" id="NYZ69732.1"/>
    </source>
</evidence>
<dbReference type="Proteomes" id="UP000569732">
    <property type="component" value="Unassembled WGS sequence"/>
</dbReference>
<dbReference type="Pfam" id="PF04820">
    <property type="entry name" value="Trp_halogenase"/>
    <property type="match status" value="1"/>
</dbReference>
<name>A0A853ICZ5_9GAMM</name>
<feature type="binding site" evidence="2">
    <location>
        <position position="190"/>
    </location>
    <ligand>
        <name>FAD</name>
        <dbReference type="ChEBI" id="CHEBI:57692"/>
    </ligand>
</feature>
<accession>A0A853ICZ5</accession>
<dbReference type="RefSeq" id="WP_180571709.1">
    <property type="nucleotide sequence ID" value="NZ_JACCKB010000133.1"/>
</dbReference>
<reference evidence="3 4" key="1">
    <citation type="submission" date="2020-07" db="EMBL/GenBank/DDBJ databases">
        <title>Endozoicomonas sp. nov., isolated from sediment.</title>
        <authorList>
            <person name="Gu T."/>
        </authorList>
    </citation>
    <scope>NUCLEOTIDE SEQUENCE [LARGE SCALE GENOMIC DNA]</scope>
    <source>
        <strain evidence="3 4">SM1973</strain>
    </source>
</reference>
<gene>
    <name evidence="3" type="ORF">H0A36_27350</name>
</gene>
<sequence length="494" mass="55814">MLDLRNAENVVIIGGGTAGWLSSFFMLELFPRATITVIESLSVSTVGVGEGTYRNFRAILDRFSINEDEFFKETEASIKLGIGYRNWKKDSSDYIHFFHDHLLTKLSKIKVNGIELAWPLIGYNSSHIPSSSPYQKFIDEKCSDLNQVINYIRENDLKTRYGYHFNAKKVADYFKKLAIKKGISYITGHVNEIQLTENKGVSSILLEDGRILETDLVIDCTGMRRAISSKVDGFEFKKFDHLLVDQALGFFLPHEVTGFSLLTEAIALKNGWMWIIPTQTRSGCGYVYSSKHCSEEEAKQEIQQYFGSKIDFPISHKFEAGAQTKPFNKNVVSIGLASGFVEPLEATSIAQTISQLNDFATLVTKSGYAIPQKHIDYLNERTFNAFSEAAKFIHMHYLGGREDTNFWKDMASNANNHNELNQIVASLKTRLPRDIDSSSSHTRPQLYFTEFSYFSIYRSLGLISDQVIFNEISAIDSSLLQELSGEIKSILSTV</sequence>
<dbReference type="InterPro" id="IPR006905">
    <property type="entry name" value="Flavin_halogenase"/>
</dbReference>
<evidence type="ECO:0000256" key="1">
    <source>
        <dbReference type="PIRSR" id="PIRSR011396-1"/>
    </source>
</evidence>
<dbReference type="EMBL" id="JACCKB010000133">
    <property type="protein sequence ID" value="NYZ69732.1"/>
    <property type="molecule type" value="Genomic_DNA"/>
</dbReference>